<dbReference type="InterPro" id="IPR016161">
    <property type="entry name" value="Ald_DH/histidinol_DH"/>
</dbReference>
<dbReference type="Gene3D" id="3.40.309.10">
    <property type="entry name" value="Aldehyde Dehydrogenase, Chain A, domain 2"/>
    <property type="match status" value="1"/>
</dbReference>
<dbReference type="Proteomes" id="UP001589748">
    <property type="component" value="Unassembled WGS sequence"/>
</dbReference>
<feature type="domain" description="Aldehyde dehydrogenase" evidence="3">
    <location>
        <begin position="48"/>
        <end position="350"/>
    </location>
</feature>
<dbReference type="InterPro" id="IPR016163">
    <property type="entry name" value="Ald_DH_C"/>
</dbReference>
<evidence type="ECO:0000313" key="5">
    <source>
        <dbReference type="Proteomes" id="UP001589748"/>
    </source>
</evidence>
<comment type="caution">
    <text evidence="4">The sequence shown here is derived from an EMBL/GenBank/DDBJ whole genome shotgun (WGS) entry which is preliminary data.</text>
</comment>
<keyword evidence="1" id="KW-0560">Oxidoreductase</keyword>
<reference evidence="4 5" key="1">
    <citation type="submission" date="2024-09" db="EMBL/GenBank/DDBJ databases">
        <authorList>
            <person name="Sun Q."/>
            <person name="Mori K."/>
        </authorList>
    </citation>
    <scope>NUCLEOTIDE SEQUENCE [LARGE SCALE GENOMIC DNA]</scope>
    <source>
        <strain evidence="4 5">TISTR 1856</strain>
    </source>
</reference>
<evidence type="ECO:0000259" key="3">
    <source>
        <dbReference type="Pfam" id="PF00171"/>
    </source>
</evidence>
<protein>
    <submittedName>
        <fullName evidence="4">Aldehyde dehydrogenase family protein</fullName>
    </submittedName>
</protein>
<gene>
    <name evidence="4" type="ORF">ACFFVI_07190</name>
</gene>
<evidence type="ECO:0000313" key="4">
    <source>
        <dbReference type="EMBL" id="MFB9376750.1"/>
    </source>
</evidence>
<sequence length="438" mass="44667">MSAQLRKAEEVAPARPPRTRGTRPVDTTEARLPDLCAASDDPGLSPLLDLVSPATGRPLTRVADTDPALALRTLTATASAGRAWAWLSGEDRARHLFAAAQALAEHARGAGLLDTLTTGRPVSTTLAPGALADAAFSAAGWADKLPAVGLRPRSGGAALIRADWRATPADLAENVLVALAAGAGAVVRARPEAAPVALRLREALRAAGLPDGLVAVVPGAFPGTDVALEQAPDTVAVTLDGDAGAVRTLAVRAAARDLPWCGTTDAPAVDLVLTGADLDAVAEAVLARVLGGAQAHPGGNLVLVEDAVAEDLTLRLRAVVEPLTPGDPLLPSTRLGPCPTAALAQAAAACRTRPSAVAVDLAAGGWWALPVVLQLPRRSSPLPPGPVVGVRTVPDEAAARRVLGAVGAVQVWERGGPRHPAGPPRLRRALRWLRTCCG</sequence>
<dbReference type="InterPro" id="IPR016162">
    <property type="entry name" value="Ald_DH_N"/>
</dbReference>
<evidence type="ECO:0000256" key="1">
    <source>
        <dbReference type="ARBA" id="ARBA00023002"/>
    </source>
</evidence>
<evidence type="ECO:0000256" key="2">
    <source>
        <dbReference type="SAM" id="MobiDB-lite"/>
    </source>
</evidence>
<proteinExistence type="predicted"/>
<dbReference type="PANTHER" id="PTHR11699">
    <property type="entry name" value="ALDEHYDE DEHYDROGENASE-RELATED"/>
    <property type="match status" value="1"/>
</dbReference>
<dbReference type="InterPro" id="IPR015590">
    <property type="entry name" value="Aldehyde_DH_dom"/>
</dbReference>
<name>A0ABV5LRN5_9ACTN</name>
<dbReference type="EMBL" id="JBHMDM010000004">
    <property type="protein sequence ID" value="MFB9376750.1"/>
    <property type="molecule type" value="Genomic_DNA"/>
</dbReference>
<dbReference type="Gene3D" id="3.40.605.10">
    <property type="entry name" value="Aldehyde Dehydrogenase, Chain A, domain 1"/>
    <property type="match status" value="1"/>
</dbReference>
<feature type="region of interest" description="Disordered" evidence="2">
    <location>
        <begin position="1"/>
        <end position="31"/>
    </location>
</feature>
<dbReference type="RefSeq" id="WP_380135842.1">
    <property type="nucleotide sequence ID" value="NZ_JBHLUI010000003.1"/>
</dbReference>
<feature type="compositionally biased region" description="Basic and acidic residues" evidence="2">
    <location>
        <begin position="1"/>
        <end position="12"/>
    </location>
</feature>
<organism evidence="4 5">
    <name type="scientific">Kineococcus gynurae</name>
    <dbReference type="NCBI Taxonomy" id="452979"/>
    <lineage>
        <taxon>Bacteria</taxon>
        <taxon>Bacillati</taxon>
        <taxon>Actinomycetota</taxon>
        <taxon>Actinomycetes</taxon>
        <taxon>Kineosporiales</taxon>
        <taxon>Kineosporiaceae</taxon>
        <taxon>Kineococcus</taxon>
    </lineage>
</organism>
<accession>A0ABV5LRN5</accession>
<dbReference type="SUPFAM" id="SSF53720">
    <property type="entry name" value="ALDH-like"/>
    <property type="match status" value="1"/>
</dbReference>
<dbReference type="Pfam" id="PF00171">
    <property type="entry name" value="Aldedh"/>
    <property type="match status" value="1"/>
</dbReference>
<keyword evidence="5" id="KW-1185">Reference proteome</keyword>